<proteinExistence type="predicted"/>
<protein>
    <submittedName>
        <fullName evidence="1">Uncharacterized protein</fullName>
    </submittedName>
</protein>
<evidence type="ECO:0000313" key="1">
    <source>
        <dbReference type="EMBL" id="JAD24182.1"/>
    </source>
</evidence>
<organism evidence="1">
    <name type="scientific">Arundo donax</name>
    <name type="common">Giant reed</name>
    <name type="synonym">Donax arundinaceus</name>
    <dbReference type="NCBI Taxonomy" id="35708"/>
    <lineage>
        <taxon>Eukaryota</taxon>
        <taxon>Viridiplantae</taxon>
        <taxon>Streptophyta</taxon>
        <taxon>Embryophyta</taxon>
        <taxon>Tracheophyta</taxon>
        <taxon>Spermatophyta</taxon>
        <taxon>Magnoliopsida</taxon>
        <taxon>Liliopsida</taxon>
        <taxon>Poales</taxon>
        <taxon>Poaceae</taxon>
        <taxon>PACMAD clade</taxon>
        <taxon>Arundinoideae</taxon>
        <taxon>Arundineae</taxon>
        <taxon>Arundo</taxon>
    </lineage>
</organism>
<accession>A0A0A8YNE0</accession>
<dbReference type="EMBL" id="GBRH01273713">
    <property type="protein sequence ID" value="JAD24182.1"/>
    <property type="molecule type" value="Transcribed_RNA"/>
</dbReference>
<name>A0A0A8YNE0_ARUDO</name>
<reference evidence="1" key="2">
    <citation type="journal article" date="2015" name="Data Brief">
        <title>Shoot transcriptome of the giant reed, Arundo donax.</title>
        <authorList>
            <person name="Barrero R.A."/>
            <person name="Guerrero F.D."/>
            <person name="Moolhuijzen P."/>
            <person name="Goolsby J.A."/>
            <person name="Tidwell J."/>
            <person name="Bellgard S.E."/>
            <person name="Bellgard M.I."/>
        </authorList>
    </citation>
    <scope>NUCLEOTIDE SEQUENCE</scope>
    <source>
        <tissue evidence="1">Shoot tissue taken approximately 20 cm above the soil surface</tissue>
    </source>
</reference>
<reference evidence="1" key="1">
    <citation type="submission" date="2014-09" db="EMBL/GenBank/DDBJ databases">
        <authorList>
            <person name="Magalhaes I.L.F."/>
            <person name="Oliveira U."/>
            <person name="Santos F.R."/>
            <person name="Vidigal T.H.D.A."/>
            <person name="Brescovit A.D."/>
            <person name="Santos A.J."/>
        </authorList>
    </citation>
    <scope>NUCLEOTIDE SEQUENCE</scope>
    <source>
        <tissue evidence="1">Shoot tissue taken approximately 20 cm above the soil surface</tissue>
    </source>
</reference>
<dbReference type="AlphaFoldDB" id="A0A0A8YNE0"/>
<sequence>MGMKAVQCSLRNTAIRCQRNITPQMFVRKINILVKTIIPGPSISYCYIN</sequence>